<feature type="transmembrane region" description="Helical" evidence="1">
    <location>
        <begin position="12"/>
        <end position="30"/>
    </location>
</feature>
<evidence type="ECO:0000313" key="2">
    <source>
        <dbReference type="Proteomes" id="UP000887540"/>
    </source>
</evidence>
<accession>A0A914E0J7</accession>
<sequence length="179" mass="19238">MVRMLTDVVVHAIHPAVVVVVHLDVVVVAVHPAVVAVVVHLAVVVVVHLAVVVVVVRAVVVHMDTKVVVVVDMVDAEEVAVLMVAAVEGCAAKMLIPVHALAVVLPIAVVLVACPSVSLRVCIKVVVMVLVERSFMAVGNPDMVGKDAMLWNLIGLWLRGLMNISRTVLNFDFFYTFNF</sequence>
<name>A0A914E0J7_9BILA</name>
<evidence type="ECO:0000256" key="1">
    <source>
        <dbReference type="SAM" id="Phobius"/>
    </source>
</evidence>
<feature type="transmembrane region" description="Helical" evidence="1">
    <location>
        <begin position="103"/>
        <end position="130"/>
    </location>
</feature>
<protein>
    <submittedName>
        <fullName evidence="3">Uncharacterized protein</fullName>
    </submittedName>
</protein>
<reference evidence="3" key="1">
    <citation type="submission" date="2022-11" db="UniProtKB">
        <authorList>
            <consortium name="WormBaseParasite"/>
        </authorList>
    </citation>
    <scope>IDENTIFICATION</scope>
</reference>
<keyword evidence="1" id="KW-1133">Transmembrane helix</keyword>
<keyword evidence="1" id="KW-0812">Transmembrane</keyword>
<feature type="transmembrane region" description="Helical" evidence="1">
    <location>
        <begin position="37"/>
        <end position="59"/>
    </location>
</feature>
<keyword evidence="2" id="KW-1185">Reference proteome</keyword>
<evidence type="ECO:0000313" key="3">
    <source>
        <dbReference type="WBParaSite" id="ACRNAN_scaffold4910.g23160.t1"/>
    </source>
</evidence>
<keyword evidence="1" id="KW-0472">Membrane</keyword>
<dbReference type="Proteomes" id="UP000887540">
    <property type="component" value="Unplaced"/>
</dbReference>
<dbReference type="AlphaFoldDB" id="A0A914E0J7"/>
<dbReference type="WBParaSite" id="ACRNAN_scaffold4910.g23160.t1">
    <property type="protein sequence ID" value="ACRNAN_scaffold4910.g23160.t1"/>
    <property type="gene ID" value="ACRNAN_scaffold4910.g23160"/>
</dbReference>
<organism evidence="2 3">
    <name type="scientific">Acrobeloides nanus</name>
    <dbReference type="NCBI Taxonomy" id="290746"/>
    <lineage>
        <taxon>Eukaryota</taxon>
        <taxon>Metazoa</taxon>
        <taxon>Ecdysozoa</taxon>
        <taxon>Nematoda</taxon>
        <taxon>Chromadorea</taxon>
        <taxon>Rhabditida</taxon>
        <taxon>Tylenchina</taxon>
        <taxon>Cephalobomorpha</taxon>
        <taxon>Cephaloboidea</taxon>
        <taxon>Cephalobidae</taxon>
        <taxon>Acrobeloides</taxon>
    </lineage>
</organism>
<proteinExistence type="predicted"/>